<feature type="coiled-coil region" evidence="9">
    <location>
        <begin position="355"/>
        <end position="382"/>
    </location>
</feature>
<sequence length="584" mass="67240">MLWKKSFRGKILLYFGVVTTLLFAIGIFLIQSQIANTNIPLTKDLNQQLVTVKAEELGGWISKRVAELRILTETAELSSMNKNQYQPFMRRMDKLHKSDYESFAIVDLEGCAWVTNDTYIDISERPYFQEIQQTKKNYAVSDPILSHSNQAPIIVIIHKIFSEEGDLVGYINGAIYLENFSTIAEDIRIYDGKAWLVDSKSNLFTTEGNPHEEWLNLLNLKSLDNSEVDFLKEDIAKENKGVREIKTPDGRKRMVVYAPIPQTNGWALGIDYSKSLMTEDTDKLIYTVFLLGAAILLMLFFTSLILSKTITVPIIGLQRKMEVVETGNLNLSYSSNREDEIGQLERSFHRMIKKIKRLNYLFEKEQKEKREAELKILHAQVQPHFLYNTIDSIRWSVLEKETQQSVELLEALSTFYRIGLSQGEERITLEKELDHIESYLQLLKARYEEELDYTICYDETLLQKSVLKLILQPIVENSLIHGFRKKSKNPFFINIKAEKSEKDLIIIVEDSGDAISTDKLREIQECLKRESKPGEGVGFGLYSTNKRIQLAFGVTYGLSFERIEGKTAVAIKHPILQESWEAEK</sequence>
<dbReference type="Gene3D" id="3.30.450.20">
    <property type="entry name" value="PAS domain"/>
    <property type="match status" value="1"/>
</dbReference>
<evidence type="ECO:0000256" key="1">
    <source>
        <dbReference type="ARBA" id="ARBA00004651"/>
    </source>
</evidence>
<dbReference type="InterPro" id="IPR029151">
    <property type="entry name" value="Sensor-like_sf"/>
</dbReference>
<dbReference type="SMART" id="SM00304">
    <property type="entry name" value="HAMP"/>
    <property type="match status" value="1"/>
</dbReference>
<dbReference type="PANTHER" id="PTHR34220:SF7">
    <property type="entry name" value="SENSOR HISTIDINE KINASE YPDA"/>
    <property type="match status" value="1"/>
</dbReference>
<keyword evidence="5 10" id="KW-0812">Transmembrane</keyword>
<reference evidence="12" key="1">
    <citation type="journal article" date="2013" name="Extremophiles">
        <title>Proteinivorax tanatarense gen. nov., sp. nov., an anaerobic, haloalkaliphilic, proteolytic bacterium isolated from a decaying algal bloom, and proposal of Proteinivoraceae fam. nov.</title>
        <authorList>
            <person name="Kevbrin V."/>
            <person name="Boltyanskaya Y."/>
            <person name="Zhilina T."/>
            <person name="Kolganova T."/>
            <person name="Lavrentjeva E."/>
            <person name="Kuznetsov B."/>
        </authorList>
    </citation>
    <scope>NUCLEOTIDE SEQUENCE</scope>
    <source>
        <strain evidence="12">Z-910T</strain>
    </source>
</reference>
<dbReference type="InterPro" id="IPR050640">
    <property type="entry name" value="Bact_2-comp_sensor_kinase"/>
</dbReference>
<dbReference type="InterPro" id="IPR033479">
    <property type="entry name" value="dCache_1"/>
</dbReference>
<keyword evidence="7 10" id="KW-1133">Transmembrane helix</keyword>
<feature type="transmembrane region" description="Helical" evidence="10">
    <location>
        <begin position="284"/>
        <end position="306"/>
    </location>
</feature>
<organism evidence="12">
    <name type="scientific">Proteinivorax tanatarense</name>
    <dbReference type="NCBI Taxonomy" id="1260629"/>
    <lineage>
        <taxon>Bacteria</taxon>
        <taxon>Bacillati</taxon>
        <taxon>Bacillota</taxon>
        <taxon>Clostridia</taxon>
        <taxon>Eubacteriales</taxon>
        <taxon>Proteinivoracaceae</taxon>
        <taxon>Proteinivorax</taxon>
    </lineage>
</organism>
<dbReference type="CDD" id="cd06225">
    <property type="entry name" value="HAMP"/>
    <property type="match status" value="1"/>
</dbReference>
<dbReference type="SUPFAM" id="SSF55874">
    <property type="entry name" value="ATPase domain of HSP90 chaperone/DNA topoisomerase II/histidine kinase"/>
    <property type="match status" value="1"/>
</dbReference>
<evidence type="ECO:0000256" key="10">
    <source>
        <dbReference type="SAM" id="Phobius"/>
    </source>
</evidence>
<feature type="transmembrane region" description="Helical" evidence="10">
    <location>
        <begin position="12"/>
        <end position="30"/>
    </location>
</feature>
<name>A0AAU7VKM5_9FIRM</name>
<evidence type="ECO:0000256" key="4">
    <source>
        <dbReference type="ARBA" id="ARBA00022679"/>
    </source>
</evidence>
<feature type="domain" description="HAMP" evidence="11">
    <location>
        <begin position="308"/>
        <end position="360"/>
    </location>
</feature>
<dbReference type="GO" id="GO:0005886">
    <property type="term" value="C:plasma membrane"/>
    <property type="evidence" value="ECO:0007669"/>
    <property type="project" value="UniProtKB-SubCell"/>
</dbReference>
<keyword evidence="3" id="KW-0597">Phosphoprotein</keyword>
<evidence type="ECO:0000256" key="5">
    <source>
        <dbReference type="ARBA" id="ARBA00022692"/>
    </source>
</evidence>
<dbReference type="EMBL" id="CP158367">
    <property type="protein sequence ID" value="XBX74396.1"/>
    <property type="molecule type" value="Genomic_DNA"/>
</dbReference>
<evidence type="ECO:0000313" key="12">
    <source>
        <dbReference type="EMBL" id="XBX74396.1"/>
    </source>
</evidence>
<dbReference type="InterPro" id="IPR003660">
    <property type="entry name" value="HAMP_dom"/>
</dbReference>
<evidence type="ECO:0000256" key="2">
    <source>
        <dbReference type="ARBA" id="ARBA00022475"/>
    </source>
</evidence>
<gene>
    <name evidence="12" type="ORF">PRVXT_002431</name>
</gene>
<keyword evidence="6 12" id="KW-0418">Kinase</keyword>
<dbReference type="SUPFAM" id="SSF158472">
    <property type="entry name" value="HAMP domain-like"/>
    <property type="match status" value="1"/>
</dbReference>
<keyword evidence="8 10" id="KW-0472">Membrane</keyword>
<dbReference type="RefSeq" id="WP_350343150.1">
    <property type="nucleotide sequence ID" value="NZ_CP158367.1"/>
</dbReference>
<evidence type="ECO:0000256" key="8">
    <source>
        <dbReference type="ARBA" id="ARBA00023136"/>
    </source>
</evidence>
<dbReference type="PROSITE" id="PS50885">
    <property type="entry name" value="HAMP"/>
    <property type="match status" value="1"/>
</dbReference>
<dbReference type="InterPro" id="IPR036890">
    <property type="entry name" value="HATPase_C_sf"/>
</dbReference>
<evidence type="ECO:0000256" key="7">
    <source>
        <dbReference type="ARBA" id="ARBA00022989"/>
    </source>
</evidence>
<keyword evidence="4" id="KW-0808">Transferase</keyword>
<dbReference type="SUPFAM" id="SSF103190">
    <property type="entry name" value="Sensory domain-like"/>
    <property type="match status" value="1"/>
</dbReference>
<dbReference type="Pfam" id="PF02518">
    <property type="entry name" value="HATPase_c"/>
    <property type="match status" value="1"/>
</dbReference>
<dbReference type="Gene3D" id="3.30.565.10">
    <property type="entry name" value="Histidine kinase-like ATPase, C-terminal domain"/>
    <property type="match status" value="1"/>
</dbReference>
<dbReference type="AlphaFoldDB" id="A0AAU7VKM5"/>
<dbReference type="InterPro" id="IPR003594">
    <property type="entry name" value="HATPase_dom"/>
</dbReference>
<proteinExistence type="predicted"/>
<dbReference type="Pfam" id="PF06580">
    <property type="entry name" value="His_kinase"/>
    <property type="match status" value="1"/>
</dbReference>
<evidence type="ECO:0000256" key="9">
    <source>
        <dbReference type="SAM" id="Coils"/>
    </source>
</evidence>
<reference evidence="12" key="2">
    <citation type="submission" date="2024-06" db="EMBL/GenBank/DDBJ databases">
        <authorList>
            <person name="Petrova K.O."/>
            <person name="Toshchakov S.V."/>
            <person name="Boltjanskaja Y.V."/>
            <person name="Kevbrin V."/>
        </authorList>
    </citation>
    <scope>NUCLEOTIDE SEQUENCE</scope>
    <source>
        <strain evidence="12">Z-910T</strain>
    </source>
</reference>
<accession>A0AAU7VKM5</accession>
<keyword evidence="2" id="KW-1003">Cell membrane</keyword>
<evidence type="ECO:0000256" key="3">
    <source>
        <dbReference type="ARBA" id="ARBA00022553"/>
    </source>
</evidence>
<dbReference type="Pfam" id="PF00672">
    <property type="entry name" value="HAMP"/>
    <property type="match status" value="1"/>
</dbReference>
<dbReference type="PANTHER" id="PTHR34220">
    <property type="entry name" value="SENSOR HISTIDINE KINASE YPDA"/>
    <property type="match status" value="1"/>
</dbReference>
<comment type="subcellular location">
    <subcellularLocation>
        <location evidence="1">Cell membrane</location>
        <topology evidence="1">Multi-pass membrane protein</topology>
    </subcellularLocation>
</comment>
<dbReference type="CDD" id="cd12914">
    <property type="entry name" value="PDC1_DGC_like"/>
    <property type="match status" value="1"/>
</dbReference>
<dbReference type="Gene3D" id="6.10.340.10">
    <property type="match status" value="1"/>
</dbReference>
<dbReference type="Pfam" id="PF02743">
    <property type="entry name" value="dCache_1"/>
    <property type="match status" value="1"/>
</dbReference>
<protein>
    <submittedName>
        <fullName evidence="12">Histidine kinase</fullName>
    </submittedName>
</protein>
<dbReference type="GO" id="GO:0000155">
    <property type="term" value="F:phosphorelay sensor kinase activity"/>
    <property type="evidence" value="ECO:0007669"/>
    <property type="project" value="InterPro"/>
</dbReference>
<evidence type="ECO:0000259" key="11">
    <source>
        <dbReference type="PROSITE" id="PS50885"/>
    </source>
</evidence>
<keyword evidence="9" id="KW-0175">Coiled coil</keyword>
<dbReference type="InterPro" id="IPR010559">
    <property type="entry name" value="Sig_transdc_His_kin_internal"/>
</dbReference>
<evidence type="ECO:0000256" key="6">
    <source>
        <dbReference type="ARBA" id="ARBA00022777"/>
    </source>
</evidence>